<proteinExistence type="predicted"/>
<dbReference type="Gene3D" id="3.30.200.110">
    <property type="entry name" value="Inositol-pentakisphosphate 2-kinase, N-lobe"/>
    <property type="match status" value="2"/>
</dbReference>
<comment type="catalytic activity">
    <reaction evidence="6">
        <text>1D-myo-inositol 1,3,4,5,6-pentakisphosphate + ATP = 1D-myo-inositol hexakisphosphate + ADP + H(+)</text>
        <dbReference type="Rhea" id="RHEA:20313"/>
        <dbReference type="ChEBI" id="CHEBI:15378"/>
        <dbReference type="ChEBI" id="CHEBI:30616"/>
        <dbReference type="ChEBI" id="CHEBI:57733"/>
        <dbReference type="ChEBI" id="CHEBI:58130"/>
        <dbReference type="ChEBI" id="CHEBI:456216"/>
        <dbReference type="EC" id="2.7.1.158"/>
    </reaction>
</comment>
<dbReference type="GO" id="GO:0005634">
    <property type="term" value="C:nucleus"/>
    <property type="evidence" value="ECO:0007669"/>
    <property type="project" value="TreeGrafter"/>
</dbReference>
<dbReference type="EC" id="2.7.1.158" evidence="1 6"/>
<dbReference type="AlphaFoldDB" id="A0AAU9MUV2"/>
<evidence type="ECO:0000313" key="8">
    <source>
        <dbReference type="Proteomes" id="UP001157418"/>
    </source>
</evidence>
<sequence length="614" mass="70429">MMELNLNAKHAGDWIYRGEGAANIILSYSGSTSDFVGKVLRVQKVKRNGTNYEEVPSDLSMHEGLLWNEDCDLLSAPTREIAEHLYVQHVMSPRLGSNHVDAGVRVLVSRDFLEAVAKNVFSQRPSWRVTDADVNTQCDYALLISDHSVFPQALRDEEFSISVEIKPKCGFLPCSNYILEEHTMKRCMTRFKLHQTFKLKHKKVSQLSRYDPLDMFSGSKERILKSIKDLFSTPQNNFRVFLNGSLVFGCLGGGKYRTNVRYDRALEDALKFVIQADDGMRTTCFLELVSEAVFRSGLLDRLLQVQKLDVFDIEGAVHAYYDVVSQPCVVCRDLGEDKQQSDRYTSLHTIPLDESLKIVKEYLIAATAKDLSLMISFRTREKEDPKSAYNVILHESIGQSFDYKVSFIDLDMKPLGKMMHYYELDQKIVRCCMKMMKNEISANFEEKSSYQDKSIVEEDDYPTRELAGLILQNLSCQTICEKTGWKSVEGSNHVDAGVRVLVSRDFLEAVAKNVFSKRPSRRVSDSDVNTHCDYALLISDHSVFPQGLCDEEFSISVEIKPKCGYLPCSNYILEEHTINRYMTRFKLHKTFKLKHKKVSQLSRYDPFLDPRKEY</sequence>
<evidence type="ECO:0000256" key="6">
    <source>
        <dbReference type="RuleBase" id="RU364126"/>
    </source>
</evidence>
<evidence type="ECO:0000256" key="1">
    <source>
        <dbReference type="ARBA" id="ARBA00012023"/>
    </source>
</evidence>
<evidence type="ECO:0000313" key="7">
    <source>
        <dbReference type="EMBL" id="CAH1429572.1"/>
    </source>
</evidence>
<keyword evidence="4 6" id="KW-0418">Kinase</keyword>
<name>A0AAU9MUV2_9ASTR</name>
<dbReference type="InterPro" id="IPR009286">
    <property type="entry name" value="Ins_P5_2-kin"/>
</dbReference>
<keyword evidence="2 6" id="KW-0808">Transferase</keyword>
<reference evidence="7 8" key="1">
    <citation type="submission" date="2022-01" db="EMBL/GenBank/DDBJ databases">
        <authorList>
            <person name="Xiong W."/>
            <person name="Schranz E."/>
        </authorList>
    </citation>
    <scope>NUCLEOTIDE SEQUENCE [LARGE SCALE GENOMIC DNA]</scope>
</reference>
<dbReference type="EMBL" id="CAKMRJ010002893">
    <property type="protein sequence ID" value="CAH1429572.1"/>
    <property type="molecule type" value="Genomic_DNA"/>
</dbReference>
<keyword evidence="3 6" id="KW-0547">Nucleotide-binding</keyword>
<dbReference type="GO" id="GO:0032958">
    <property type="term" value="P:inositol phosphate biosynthetic process"/>
    <property type="evidence" value="ECO:0007669"/>
    <property type="project" value="TreeGrafter"/>
</dbReference>
<evidence type="ECO:0000256" key="2">
    <source>
        <dbReference type="ARBA" id="ARBA00022679"/>
    </source>
</evidence>
<evidence type="ECO:0000256" key="5">
    <source>
        <dbReference type="ARBA" id="ARBA00022840"/>
    </source>
</evidence>
<comment type="caution">
    <text evidence="7">The sequence shown here is derived from an EMBL/GenBank/DDBJ whole genome shotgun (WGS) entry which is preliminary data.</text>
</comment>
<dbReference type="PANTHER" id="PTHR14456">
    <property type="entry name" value="INOSITOL POLYPHOSPHATE KINASE 1"/>
    <property type="match status" value="1"/>
</dbReference>
<dbReference type="Pfam" id="PF06090">
    <property type="entry name" value="Ins_P5_2-kin"/>
    <property type="match status" value="2"/>
</dbReference>
<evidence type="ECO:0000256" key="3">
    <source>
        <dbReference type="ARBA" id="ARBA00022741"/>
    </source>
</evidence>
<evidence type="ECO:0000256" key="4">
    <source>
        <dbReference type="ARBA" id="ARBA00022777"/>
    </source>
</evidence>
<comment type="domain">
    <text evidence="6">The EXKPK motif is conserved in inositol-pentakisphosphate 2-kinases of both family 1 and 2.</text>
</comment>
<comment type="function">
    <text evidence="6">Phosphorylates Ins(1,3,4,5,6)P5 at position 2 to form Ins(1,2,3,4,5,6)P6 (InsP6 or phytate).</text>
</comment>
<keyword evidence="5 6" id="KW-0067">ATP-binding</keyword>
<gene>
    <name evidence="7" type="ORF">LVIROSA_LOCUS16424</name>
</gene>
<dbReference type="GO" id="GO:0035299">
    <property type="term" value="F:inositol-1,3,4,5,6-pentakisphosphate 2-kinase activity"/>
    <property type="evidence" value="ECO:0007669"/>
    <property type="project" value="UniProtKB-EC"/>
</dbReference>
<dbReference type="PANTHER" id="PTHR14456:SF2">
    <property type="entry name" value="INOSITOL-PENTAKISPHOSPHATE 2-KINASE"/>
    <property type="match status" value="1"/>
</dbReference>
<accession>A0AAU9MUV2</accession>
<dbReference type="GO" id="GO:0005524">
    <property type="term" value="F:ATP binding"/>
    <property type="evidence" value="ECO:0007669"/>
    <property type="project" value="UniProtKB-KW"/>
</dbReference>
<protein>
    <recommendedName>
        <fullName evidence="1 6">Inositol-pentakisphosphate 2-kinase</fullName>
        <ecNumber evidence="1 6">2.7.1.158</ecNumber>
    </recommendedName>
</protein>
<keyword evidence="8" id="KW-1185">Reference proteome</keyword>
<dbReference type="InterPro" id="IPR043001">
    <property type="entry name" value="IP5_2-K_N_lobe"/>
</dbReference>
<organism evidence="7 8">
    <name type="scientific">Lactuca virosa</name>
    <dbReference type="NCBI Taxonomy" id="75947"/>
    <lineage>
        <taxon>Eukaryota</taxon>
        <taxon>Viridiplantae</taxon>
        <taxon>Streptophyta</taxon>
        <taxon>Embryophyta</taxon>
        <taxon>Tracheophyta</taxon>
        <taxon>Spermatophyta</taxon>
        <taxon>Magnoliopsida</taxon>
        <taxon>eudicotyledons</taxon>
        <taxon>Gunneridae</taxon>
        <taxon>Pentapetalae</taxon>
        <taxon>asterids</taxon>
        <taxon>campanulids</taxon>
        <taxon>Asterales</taxon>
        <taxon>Asteraceae</taxon>
        <taxon>Cichorioideae</taxon>
        <taxon>Cichorieae</taxon>
        <taxon>Lactucinae</taxon>
        <taxon>Lactuca</taxon>
    </lineage>
</organism>
<dbReference type="Proteomes" id="UP001157418">
    <property type="component" value="Unassembled WGS sequence"/>
</dbReference>